<evidence type="ECO:0000256" key="1">
    <source>
        <dbReference type="ARBA" id="ARBA00005721"/>
    </source>
</evidence>
<dbReference type="AlphaFoldDB" id="A0A379DER3"/>
<proteinExistence type="inferred from homology"/>
<dbReference type="PANTHER" id="PTHR34297:SF2">
    <property type="entry name" value="ASP23_GLS24 FAMILY ENVELOPE STRESS RESPONSE PROTEIN"/>
    <property type="match status" value="1"/>
</dbReference>
<dbReference type="RefSeq" id="WP_004823029.1">
    <property type="nucleotide sequence ID" value="NZ_UGTH01000001.1"/>
</dbReference>
<dbReference type="EMBL" id="UGTH01000001">
    <property type="protein sequence ID" value="SUB76045.1"/>
    <property type="molecule type" value="Genomic_DNA"/>
</dbReference>
<protein>
    <submittedName>
        <fullName evidence="2">Alkaline shock protein 23</fullName>
    </submittedName>
</protein>
<comment type="similarity">
    <text evidence="1">Belongs to the asp23 family.</text>
</comment>
<dbReference type="InterPro" id="IPR005531">
    <property type="entry name" value="Asp23"/>
</dbReference>
<sequence>MSEKYLANTDISGDVKISEDVIATISVLAAESVDGVVKMQASLKSSVTDILGVKNIGRGVKVSVGEQEAVIDTYVTVEYGRNIVEIAKVVQEKVKEAVENMTGLEVVEINVHVSGIAISEKEKVRS</sequence>
<dbReference type="PANTHER" id="PTHR34297">
    <property type="entry name" value="HYPOTHETICAL CYTOSOLIC PROTEIN-RELATED"/>
    <property type="match status" value="1"/>
</dbReference>
<reference evidence="2 3" key="1">
    <citation type="submission" date="2018-06" db="EMBL/GenBank/DDBJ databases">
        <authorList>
            <consortium name="Pathogen Informatics"/>
            <person name="Doyle S."/>
        </authorList>
    </citation>
    <scope>NUCLEOTIDE SEQUENCE [LARGE SCALE GENOMIC DNA]</scope>
    <source>
        <strain evidence="2 3">NCTC11088</strain>
    </source>
</reference>
<organism evidence="2 3">
    <name type="scientific">Peptoniphilus indolicus</name>
    <dbReference type="NCBI Taxonomy" id="33030"/>
    <lineage>
        <taxon>Bacteria</taxon>
        <taxon>Bacillati</taxon>
        <taxon>Bacillota</taxon>
        <taxon>Tissierellia</taxon>
        <taxon>Tissierellales</taxon>
        <taxon>Peptoniphilaceae</taxon>
        <taxon>Peptoniphilus</taxon>
    </lineage>
</organism>
<name>A0A379DER3_9FIRM</name>
<evidence type="ECO:0000313" key="2">
    <source>
        <dbReference type="EMBL" id="SUB76045.1"/>
    </source>
</evidence>
<evidence type="ECO:0000313" key="3">
    <source>
        <dbReference type="Proteomes" id="UP000254777"/>
    </source>
</evidence>
<dbReference type="Proteomes" id="UP000254777">
    <property type="component" value="Unassembled WGS sequence"/>
</dbReference>
<accession>A0A379DER3</accession>
<gene>
    <name evidence="2" type="ORF">NCTC11088_01856</name>
</gene>
<dbReference type="Pfam" id="PF03780">
    <property type="entry name" value="Asp23"/>
    <property type="match status" value="1"/>
</dbReference>